<evidence type="ECO:0000313" key="4">
    <source>
        <dbReference type="Proteomes" id="UP000244523"/>
    </source>
</evidence>
<dbReference type="OrthoDB" id="193051at2"/>
<proteinExistence type="predicted"/>
<dbReference type="Pfam" id="PF11157">
    <property type="entry name" value="DUF2937"/>
    <property type="match status" value="1"/>
</dbReference>
<accession>A0A2T6KQ54</accession>
<evidence type="ECO:0008006" key="5">
    <source>
        <dbReference type="Google" id="ProtNLM"/>
    </source>
</evidence>
<name>A0A2T6KQ54_9RHOB</name>
<evidence type="ECO:0000313" key="3">
    <source>
        <dbReference type="EMBL" id="PUB18687.1"/>
    </source>
</evidence>
<protein>
    <recommendedName>
        <fullName evidence="5">DUF2937 family protein</fullName>
    </recommendedName>
</protein>
<dbReference type="RefSeq" id="WP_108384424.1">
    <property type="nucleotide sequence ID" value="NZ_QBUD01000001.1"/>
</dbReference>
<keyword evidence="2" id="KW-0472">Membrane</keyword>
<feature type="compositionally biased region" description="Basic and acidic residues" evidence="1">
    <location>
        <begin position="173"/>
        <end position="185"/>
    </location>
</feature>
<gene>
    <name evidence="3" type="ORF">C8N45_101272</name>
</gene>
<organism evidence="3 4">
    <name type="scientific">Yoonia sediminilitoris</name>
    <dbReference type="NCBI Taxonomy" id="1286148"/>
    <lineage>
        <taxon>Bacteria</taxon>
        <taxon>Pseudomonadati</taxon>
        <taxon>Pseudomonadota</taxon>
        <taxon>Alphaproteobacteria</taxon>
        <taxon>Rhodobacterales</taxon>
        <taxon>Paracoccaceae</taxon>
        <taxon>Yoonia</taxon>
    </lineage>
</organism>
<reference evidence="3 4" key="1">
    <citation type="submission" date="2018-04" db="EMBL/GenBank/DDBJ databases">
        <title>Genomic Encyclopedia of Archaeal and Bacterial Type Strains, Phase II (KMG-II): from individual species to whole genera.</title>
        <authorList>
            <person name="Goeker M."/>
        </authorList>
    </citation>
    <scope>NUCLEOTIDE SEQUENCE [LARGE SCALE GENOMIC DNA]</scope>
    <source>
        <strain evidence="3 4">DSM 29955</strain>
    </source>
</reference>
<dbReference type="EMBL" id="QBUD01000001">
    <property type="protein sequence ID" value="PUB18687.1"/>
    <property type="molecule type" value="Genomic_DNA"/>
</dbReference>
<dbReference type="InterPro" id="IPR022584">
    <property type="entry name" value="DUF2937"/>
</dbReference>
<dbReference type="AlphaFoldDB" id="A0A2T6KQ54"/>
<feature type="transmembrane region" description="Helical" evidence="2">
    <location>
        <begin position="136"/>
        <end position="157"/>
    </location>
</feature>
<dbReference type="Proteomes" id="UP000244523">
    <property type="component" value="Unassembled WGS sequence"/>
</dbReference>
<evidence type="ECO:0000256" key="1">
    <source>
        <dbReference type="SAM" id="MobiDB-lite"/>
    </source>
</evidence>
<feature type="region of interest" description="Disordered" evidence="1">
    <location>
        <begin position="167"/>
        <end position="206"/>
    </location>
</feature>
<keyword evidence="2" id="KW-0812">Transmembrane</keyword>
<sequence>MIRILCLMTALAGAAGLSQFPEFSQQYMQRLAGQVDELSRDLKQLDAMALDLRMGREERLEQMENTPTFAADAAFWREKIARHARLGAHLDSLRSATPMARLTMPQRFADTALLQSVWADFTPAFPLSQAGAMSGGVGFLTGWAGAWAALAAVLALIKAPFRRLRRQSGQRVKRVDPGERRDPVLERPSPIAQPHDRRPRLAGVQR</sequence>
<keyword evidence="4" id="KW-1185">Reference proteome</keyword>
<comment type="caution">
    <text evidence="3">The sequence shown here is derived from an EMBL/GenBank/DDBJ whole genome shotgun (WGS) entry which is preliminary data.</text>
</comment>
<evidence type="ECO:0000256" key="2">
    <source>
        <dbReference type="SAM" id="Phobius"/>
    </source>
</evidence>
<keyword evidence="2" id="KW-1133">Transmembrane helix</keyword>